<dbReference type="EMBL" id="DTBH01000116">
    <property type="protein sequence ID" value="HGQ77309.1"/>
    <property type="molecule type" value="Genomic_DNA"/>
</dbReference>
<dbReference type="Proteomes" id="UP000077096">
    <property type="component" value="Chromosome"/>
</dbReference>
<evidence type="ECO:0000313" key="6">
    <source>
        <dbReference type="EMBL" id="ANE42053.1"/>
    </source>
</evidence>
<dbReference type="PROSITE" id="PS51880">
    <property type="entry name" value="TGS"/>
    <property type="match status" value="1"/>
</dbReference>
<dbReference type="AlphaFoldDB" id="A0A172T5E2"/>
<dbReference type="PIRSF" id="PIRSF006641">
    <property type="entry name" value="CHP00092"/>
    <property type="match status" value="1"/>
</dbReference>
<dbReference type="EMBL" id="CP011393">
    <property type="protein sequence ID" value="ANE42053.1"/>
    <property type="molecule type" value="Genomic_DNA"/>
</dbReference>
<evidence type="ECO:0000256" key="4">
    <source>
        <dbReference type="ARBA" id="ARBA00022840"/>
    </source>
</evidence>
<comment type="cofactor">
    <cofactor evidence="1">
        <name>Mg(2+)</name>
        <dbReference type="ChEBI" id="CHEBI:18420"/>
    </cofactor>
</comment>
<reference evidence="6 8" key="1">
    <citation type="submission" date="2014-08" db="EMBL/GenBank/DDBJ databases">
        <title>Fervidobacterium pennivorans DYC genome.</title>
        <authorList>
            <person name="Wushke S."/>
        </authorList>
    </citation>
    <scope>NUCLEOTIDE SEQUENCE [LARGE SCALE GENOMIC DNA]</scope>
    <source>
        <strain evidence="6 8">DYC</strain>
    </source>
</reference>
<dbReference type="InterPro" id="IPR013029">
    <property type="entry name" value="YchF_C"/>
</dbReference>
<name>A0A172T5E2_FERPE</name>
<evidence type="ECO:0000256" key="2">
    <source>
        <dbReference type="ARBA" id="ARBA00022723"/>
    </source>
</evidence>
<proteinExistence type="predicted"/>
<dbReference type="InterPro" id="IPR012675">
    <property type="entry name" value="Beta-grasp_dom_sf"/>
</dbReference>
<dbReference type="InterPro" id="IPR027417">
    <property type="entry name" value="P-loop_NTPase"/>
</dbReference>
<dbReference type="OrthoDB" id="9807318at2"/>
<organism evidence="6 8">
    <name type="scientific">Fervidobacterium pennivorans</name>
    <dbReference type="NCBI Taxonomy" id="93466"/>
    <lineage>
        <taxon>Bacteria</taxon>
        <taxon>Thermotogati</taxon>
        <taxon>Thermotogota</taxon>
        <taxon>Thermotogae</taxon>
        <taxon>Thermotogales</taxon>
        <taxon>Fervidobacteriaceae</taxon>
        <taxon>Fervidobacterium</taxon>
    </lineage>
</organism>
<evidence type="ECO:0000259" key="5">
    <source>
        <dbReference type="PROSITE" id="PS51880"/>
    </source>
</evidence>
<evidence type="ECO:0000313" key="8">
    <source>
        <dbReference type="Proteomes" id="UP000077096"/>
    </source>
</evidence>
<dbReference type="Pfam" id="PF01926">
    <property type="entry name" value="MMR_HSR1"/>
    <property type="match status" value="1"/>
</dbReference>
<dbReference type="GO" id="GO:0005737">
    <property type="term" value="C:cytoplasm"/>
    <property type="evidence" value="ECO:0007669"/>
    <property type="project" value="TreeGrafter"/>
</dbReference>
<dbReference type="GO" id="GO:0046872">
    <property type="term" value="F:metal ion binding"/>
    <property type="evidence" value="ECO:0007669"/>
    <property type="project" value="UniProtKB-KW"/>
</dbReference>
<reference evidence="7" key="2">
    <citation type="journal article" date="2020" name="mSystems">
        <title>Genome- and Community-Level Interaction Insights into Carbon Utilization and Element Cycling Functions of Hydrothermarchaeota in Hydrothermal Sediment.</title>
        <authorList>
            <person name="Zhou Z."/>
            <person name="Liu Y."/>
            <person name="Xu W."/>
            <person name="Pan J."/>
            <person name="Luo Z.H."/>
            <person name="Li M."/>
        </authorList>
    </citation>
    <scope>NUCLEOTIDE SEQUENCE [LARGE SCALE GENOMIC DNA]</scope>
    <source>
        <strain evidence="7">SpSt-640</strain>
    </source>
</reference>
<feature type="domain" description="TGS" evidence="5">
    <location>
        <begin position="269"/>
        <end position="352"/>
    </location>
</feature>
<dbReference type="InterPro" id="IPR006073">
    <property type="entry name" value="GTP-bd"/>
</dbReference>
<dbReference type="InterPro" id="IPR012676">
    <property type="entry name" value="TGS-like"/>
</dbReference>
<dbReference type="InterPro" id="IPR023192">
    <property type="entry name" value="TGS-like_dom_sf"/>
</dbReference>
<keyword evidence="2" id="KW-0479">Metal-binding</keyword>
<dbReference type="Gene3D" id="3.10.20.30">
    <property type="match status" value="1"/>
</dbReference>
<evidence type="ECO:0000256" key="1">
    <source>
        <dbReference type="ARBA" id="ARBA00001946"/>
    </source>
</evidence>
<protein>
    <submittedName>
        <fullName evidence="6">GTP-binding protein</fullName>
    </submittedName>
    <submittedName>
        <fullName evidence="7">Redox-regulated ATPase YchF</fullName>
    </submittedName>
</protein>
<dbReference type="Gene3D" id="1.10.150.300">
    <property type="entry name" value="TGS-like domain"/>
    <property type="match status" value="1"/>
</dbReference>
<evidence type="ECO:0000313" key="7">
    <source>
        <dbReference type="EMBL" id="HGQ77309.1"/>
    </source>
</evidence>
<keyword evidence="4" id="KW-0067">ATP-binding</keyword>
<dbReference type="SUPFAM" id="SSF81271">
    <property type="entry name" value="TGS-like"/>
    <property type="match status" value="1"/>
</dbReference>
<dbReference type="GO" id="GO:0005524">
    <property type="term" value="F:ATP binding"/>
    <property type="evidence" value="ECO:0007669"/>
    <property type="project" value="UniProtKB-KW"/>
</dbReference>
<dbReference type="InterPro" id="IPR004396">
    <property type="entry name" value="ATPase_YchF/OLA1"/>
</dbReference>
<dbReference type="PANTHER" id="PTHR23305">
    <property type="entry name" value="OBG GTPASE FAMILY"/>
    <property type="match status" value="1"/>
</dbReference>
<dbReference type="GO" id="GO:0016887">
    <property type="term" value="F:ATP hydrolysis activity"/>
    <property type="evidence" value="ECO:0007669"/>
    <property type="project" value="InterPro"/>
</dbReference>
<keyword evidence="3" id="KW-0547">Nucleotide-binding</keyword>
<evidence type="ECO:0000256" key="3">
    <source>
        <dbReference type="ARBA" id="ARBA00022741"/>
    </source>
</evidence>
<accession>A0A172T5E2</accession>
<dbReference type="InterPro" id="IPR004095">
    <property type="entry name" value="TGS"/>
</dbReference>
<sequence>MKVGIVGLSQVGKTTIFSLLTGLEVDLFSQEHQKGTAKVHDKRVDILAKMYEPKKVTYATLEFFDTLALKIKDIKERTAVFNAIQNVEAMLIVVRAFKSDSVPYPEVEKPIDQLKATLNEFLFRDLDVVTNRIGRLENAKRKLEPKEEIELKLLKRIQEALENEQLLSKIGLTDEEKKMLGGFSLTTLKPIGVVVNVDEEQFSEKSYETKDEVIKLCQDNGFAYVELCGKLEMELNALSEEEKMEFLKELGTDETGIERLSRALYTQFGLISFFTVGKDEVRAWTLRKGATAVDAAGVIHSDLARGFIRAEVIKYDDLVRLGSEKAVKDAGLMKLVGRDYIVEDGDIITIRFNV</sequence>
<dbReference type="Pfam" id="PF06071">
    <property type="entry name" value="YchF-GTPase_C"/>
    <property type="match status" value="1"/>
</dbReference>
<dbReference type="PATRIC" id="fig|93466.3.peg.1892"/>
<dbReference type="FunFam" id="3.10.20.30:FF:000001">
    <property type="entry name" value="Ribosome-binding ATPase YchF"/>
    <property type="match status" value="1"/>
</dbReference>
<dbReference type="GO" id="GO:0005525">
    <property type="term" value="F:GTP binding"/>
    <property type="evidence" value="ECO:0007669"/>
    <property type="project" value="InterPro"/>
</dbReference>
<dbReference type="KEGG" id="fng:JM64_09075"/>
<dbReference type="CDD" id="cd04867">
    <property type="entry name" value="TGS_YchF_OLA1"/>
    <property type="match status" value="1"/>
</dbReference>
<gene>
    <name evidence="7" type="primary">ychF</name>
    <name evidence="7" type="ORF">ENU12_05280</name>
    <name evidence="6" type="ORF">JM64_09075</name>
</gene>
<dbReference type="Gene3D" id="3.40.50.300">
    <property type="entry name" value="P-loop containing nucleotide triphosphate hydrolases"/>
    <property type="match status" value="1"/>
</dbReference>
<dbReference type="PANTHER" id="PTHR23305:SF18">
    <property type="entry name" value="OBG-TYPE G DOMAIN-CONTAINING PROTEIN"/>
    <property type="match status" value="1"/>
</dbReference>
<dbReference type="SUPFAM" id="SSF52540">
    <property type="entry name" value="P-loop containing nucleoside triphosphate hydrolases"/>
    <property type="match status" value="1"/>
</dbReference>